<dbReference type="Gene3D" id="3.40.50.11220">
    <property type="match status" value="1"/>
</dbReference>
<dbReference type="SUPFAM" id="SSF159672">
    <property type="entry name" value="CbiG N-terminal domain-like"/>
    <property type="match status" value="1"/>
</dbReference>
<gene>
    <name evidence="3" type="ORF">FXF36_14185</name>
</gene>
<dbReference type="SUPFAM" id="SSF159664">
    <property type="entry name" value="CobE/GbiG C-terminal domain-like"/>
    <property type="match status" value="1"/>
</dbReference>
<evidence type="ECO:0000313" key="4">
    <source>
        <dbReference type="Proteomes" id="UP000327030"/>
    </source>
</evidence>
<dbReference type="InterPro" id="IPR002750">
    <property type="entry name" value="CobE/GbiG_C"/>
</dbReference>
<protein>
    <recommendedName>
        <fullName evidence="5">Cobalt-precorrin 5A hydrolase</fullName>
    </recommendedName>
</protein>
<sequence length="310" mass="33919">MSLFGVDMIILRVVYFTDNGKKVAEKLKGPFYIETKPEDISLSDWTRDCFDMHLPVVFISSVGIAVRTIAPFITSKLKDSPVIVIDELGKNVIPILSGHFGGANELARVIAKEIAATPVITTATDLNNVFAVDVFAKKNGLRICDKSKIKEVSGKALRGEELEIIQKDEEIIIEGLKLIPKRLILGIGCKKGKTFEDIKAFVNMYYSDEELEENLYGIASIDVKSEEVGLVKLAEFYGVPFVTFSSDELEAVEGDFNESSFVKEQVGVGNVCERSALLLAGEGGNLAMNKTASDGITLAAAVRFNIVLVW</sequence>
<dbReference type="InterPro" id="IPR052553">
    <property type="entry name" value="CbiG_hydrolase"/>
</dbReference>
<evidence type="ECO:0000313" key="3">
    <source>
        <dbReference type="EMBL" id="QFJ55957.1"/>
    </source>
</evidence>
<dbReference type="OrthoDB" id="9781023at2"/>
<proteinExistence type="predicted"/>
<dbReference type="Pfam" id="PF01890">
    <property type="entry name" value="CbiG_C"/>
    <property type="match status" value="1"/>
</dbReference>
<feature type="domain" description="CobE/GbiG C-terminal" evidence="1">
    <location>
        <begin position="183"/>
        <end position="301"/>
    </location>
</feature>
<dbReference type="InterPro" id="IPR038029">
    <property type="entry name" value="GbiG_N_sf"/>
</dbReference>
<accession>A0A5P6VTP1</accession>
<evidence type="ECO:0000259" key="1">
    <source>
        <dbReference type="Pfam" id="PF01890"/>
    </source>
</evidence>
<organism evidence="3 4">
    <name type="scientific">Pseudobutyrivibrio xylanivorans</name>
    <dbReference type="NCBI Taxonomy" id="185007"/>
    <lineage>
        <taxon>Bacteria</taxon>
        <taxon>Bacillati</taxon>
        <taxon>Bacillota</taxon>
        <taxon>Clostridia</taxon>
        <taxon>Lachnospirales</taxon>
        <taxon>Lachnospiraceae</taxon>
        <taxon>Pseudobutyrivibrio</taxon>
    </lineage>
</organism>
<reference evidence="4" key="1">
    <citation type="submission" date="2019-08" db="EMBL/GenBank/DDBJ databases">
        <title>Complete Genome Sequence of the Polysaccharide-Degrading Rumen Bacterium Pseudobutyrivibrio xylanivorans MA3014.</title>
        <authorList>
            <person name="Palevich N."/>
            <person name="Maclean P.H."/>
            <person name="Kelly W.J."/>
            <person name="Leahy S.C."/>
            <person name="Rakonjac J."/>
            <person name="Attwood G.T."/>
        </authorList>
    </citation>
    <scope>NUCLEOTIDE SEQUENCE [LARGE SCALE GENOMIC DNA]</scope>
    <source>
        <strain evidence="4">MA3014</strain>
    </source>
</reference>
<evidence type="ECO:0008006" key="5">
    <source>
        <dbReference type="Google" id="ProtNLM"/>
    </source>
</evidence>
<evidence type="ECO:0000259" key="2">
    <source>
        <dbReference type="Pfam" id="PF11760"/>
    </source>
</evidence>
<dbReference type="InterPro" id="IPR021744">
    <property type="entry name" value="CbiG_N"/>
</dbReference>
<feature type="domain" description="Cobalamin synthesis G N-terminal" evidence="2">
    <location>
        <begin position="45"/>
        <end position="125"/>
    </location>
</feature>
<dbReference type="EMBL" id="CP043028">
    <property type="protein sequence ID" value="QFJ55957.1"/>
    <property type="molecule type" value="Genomic_DNA"/>
</dbReference>
<dbReference type="KEGG" id="pxv:FXF36_14185"/>
<dbReference type="Proteomes" id="UP000327030">
    <property type="component" value="Chromosome 1"/>
</dbReference>
<dbReference type="AlphaFoldDB" id="A0A5P6VTP1"/>
<dbReference type="InterPro" id="IPR036518">
    <property type="entry name" value="CobE/GbiG_C_sf"/>
</dbReference>
<dbReference type="PANTHER" id="PTHR37477:SF1">
    <property type="entry name" value="COBALT-PRECORRIN-5A HYDROLASE"/>
    <property type="match status" value="1"/>
</dbReference>
<dbReference type="Pfam" id="PF11760">
    <property type="entry name" value="CbiG_N"/>
    <property type="match status" value="1"/>
</dbReference>
<name>A0A5P6VTP1_PSEXY</name>
<dbReference type="Gene3D" id="3.30.420.180">
    <property type="entry name" value="CobE/GbiG C-terminal domain"/>
    <property type="match status" value="1"/>
</dbReference>
<dbReference type="PANTHER" id="PTHR37477">
    <property type="entry name" value="COBALT-PRECORRIN-5A HYDROLASE"/>
    <property type="match status" value="1"/>
</dbReference>
<dbReference type="GO" id="GO:0009236">
    <property type="term" value="P:cobalamin biosynthetic process"/>
    <property type="evidence" value="ECO:0007669"/>
    <property type="project" value="InterPro"/>
</dbReference>